<feature type="transmembrane region" description="Helical" evidence="1">
    <location>
        <begin position="123"/>
        <end position="142"/>
    </location>
</feature>
<dbReference type="Proteomes" id="UP000184480">
    <property type="component" value="Unassembled WGS sequence"/>
</dbReference>
<reference evidence="3" key="1">
    <citation type="submission" date="2016-11" db="EMBL/GenBank/DDBJ databases">
        <authorList>
            <person name="Varghese N."/>
            <person name="Submissions S."/>
        </authorList>
    </citation>
    <scope>NUCLEOTIDE SEQUENCE [LARGE SCALE GENOMIC DNA]</scope>
    <source>
        <strain evidence="3">DSM 27370</strain>
    </source>
</reference>
<sequence>MEFLFIILILMIQSAVCILDFMCYYCTKKRFHFLITIPIELISFLLIPALAILFEFTKELEQTITVEAFYSISVLCIIFYFVSTYFKNVFSLLTESLFFIFILAGWVFNIIITILLISKTEHLEGLLLFILFIGSTPIFFLLTRGLIKSGKRCSKAYKWNKFYGTYSNL</sequence>
<dbReference type="EMBL" id="FQUC01000012">
    <property type="protein sequence ID" value="SHF91728.1"/>
    <property type="molecule type" value="Genomic_DNA"/>
</dbReference>
<gene>
    <name evidence="2" type="ORF">SAMN05444362_11220</name>
</gene>
<protein>
    <submittedName>
        <fullName evidence="2">Uncharacterized protein</fullName>
    </submittedName>
</protein>
<keyword evidence="1" id="KW-1133">Transmembrane helix</keyword>
<evidence type="ECO:0000313" key="3">
    <source>
        <dbReference type="Proteomes" id="UP000184480"/>
    </source>
</evidence>
<dbReference type="AlphaFoldDB" id="A0A1M5FJS3"/>
<feature type="transmembrane region" description="Helical" evidence="1">
    <location>
        <begin position="6"/>
        <end position="26"/>
    </location>
</feature>
<evidence type="ECO:0000313" key="2">
    <source>
        <dbReference type="EMBL" id="SHF91728.1"/>
    </source>
</evidence>
<organism evidence="2 3">
    <name type="scientific">Dysgonomonas macrotermitis</name>
    <dbReference type="NCBI Taxonomy" id="1346286"/>
    <lineage>
        <taxon>Bacteria</taxon>
        <taxon>Pseudomonadati</taxon>
        <taxon>Bacteroidota</taxon>
        <taxon>Bacteroidia</taxon>
        <taxon>Bacteroidales</taxon>
        <taxon>Dysgonomonadaceae</taxon>
        <taxon>Dysgonomonas</taxon>
    </lineage>
</organism>
<evidence type="ECO:0000256" key="1">
    <source>
        <dbReference type="SAM" id="Phobius"/>
    </source>
</evidence>
<dbReference type="RefSeq" id="WP_062180949.1">
    <property type="nucleotide sequence ID" value="NZ_BBXL01000011.1"/>
</dbReference>
<proteinExistence type="predicted"/>
<feature type="transmembrane region" description="Helical" evidence="1">
    <location>
        <begin position="33"/>
        <end position="56"/>
    </location>
</feature>
<keyword evidence="3" id="KW-1185">Reference proteome</keyword>
<accession>A0A1M5FJS3</accession>
<feature type="transmembrane region" description="Helical" evidence="1">
    <location>
        <begin position="98"/>
        <end position="117"/>
    </location>
</feature>
<keyword evidence="1" id="KW-0812">Transmembrane</keyword>
<name>A0A1M5FJS3_9BACT</name>
<dbReference type="STRING" id="1346286.SAMN05444362_11220"/>
<feature type="transmembrane region" description="Helical" evidence="1">
    <location>
        <begin position="68"/>
        <end position="86"/>
    </location>
</feature>
<keyword evidence="1" id="KW-0472">Membrane</keyword>